<dbReference type="Proteomes" id="UP001589833">
    <property type="component" value="Unassembled WGS sequence"/>
</dbReference>
<accession>A0ABV6NFG4</accession>
<reference evidence="1 2" key="1">
    <citation type="submission" date="2024-09" db="EMBL/GenBank/DDBJ databases">
        <authorList>
            <person name="Sun Q."/>
            <person name="Mori K."/>
        </authorList>
    </citation>
    <scope>NUCLEOTIDE SEQUENCE [LARGE SCALE GENOMIC DNA]</scope>
    <source>
        <strain evidence="1 2">NCAIM B.02301</strain>
    </source>
</reference>
<dbReference type="EMBL" id="JBHLTR010000013">
    <property type="protein sequence ID" value="MFC0559466.1"/>
    <property type="molecule type" value="Genomic_DNA"/>
</dbReference>
<proteinExistence type="predicted"/>
<keyword evidence="2" id="KW-1185">Reference proteome</keyword>
<evidence type="ECO:0000313" key="1">
    <source>
        <dbReference type="EMBL" id="MFC0559466.1"/>
    </source>
</evidence>
<protein>
    <submittedName>
        <fullName evidence="1">Uncharacterized protein</fullName>
    </submittedName>
</protein>
<sequence length="85" mass="9469">MDGKLFFGLLASLSTFNVNKYPKKTPDFLIVKGRNLELGTVLAKFSPNFTFTKNDKFEERMNIESGSSVGQLFKNKRGLSTSEAA</sequence>
<name>A0ABV6NFG4_9BACI</name>
<gene>
    <name evidence="1" type="ORF">ACFFH4_10435</name>
</gene>
<comment type="caution">
    <text evidence="1">The sequence shown here is derived from an EMBL/GenBank/DDBJ whole genome shotgun (WGS) entry which is preliminary data.</text>
</comment>
<evidence type="ECO:0000313" key="2">
    <source>
        <dbReference type="Proteomes" id="UP001589833"/>
    </source>
</evidence>
<organism evidence="1 2">
    <name type="scientific">Halalkalibacter alkalisediminis</name>
    <dbReference type="NCBI Taxonomy" id="935616"/>
    <lineage>
        <taxon>Bacteria</taxon>
        <taxon>Bacillati</taxon>
        <taxon>Bacillota</taxon>
        <taxon>Bacilli</taxon>
        <taxon>Bacillales</taxon>
        <taxon>Bacillaceae</taxon>
        <taxon>Halalkalibacter</taxon>
    </lineage>
</organism>